<keyword evidence="3" id="KW-1185">Reference proteome</keyword>
<organism evidence="2 3">
    <name type="scientific">Arabidopsis suecica</name>
    <name type="common">Swedish thale-cress</name>
    <name type="synonym">Cardaminopsis suecica</name>
    <dbReference type="NCBI Taxonomy" id="45249"/>
    <lineage>
        <taxon>Eukaryota</taxon>
        <taxon>Viridiplantae</taxon>
        <taxon>Streptophyta</taxon>
        <taxon>Embryophyta</taxon>
        <taxon>Tracheophyta</taxon>
        <taxon>Spermatophyta</taxon>
        <taxon>Magnoliopsida</taxon>
        <taxon>eudicotyledons</taxon>
        <taxon>Gunneridae</taxon>
        <taxon>Pentapetalae</taxon>
        <taxon>rosids</taxon>
        <taxon>malvids</taxon>
        <taxon>Brassicales</taxon>
        <taxon>Brassicaceae</taxon>
        <taxon>Camelineae</taxon>
        <taxon>Arabidopsis</taxon>
    </lineage>
</organism>
<name>A0A8T1XT17_ARASU</name>
<evidence type="ECO:0000313" key="3">
    <source>
        <dbReference type="Proteomes" id="UP000694251"/>
    </source>
</evidence>
<sequence>MEASASSSSSLCRVPSLWTVGSRPRQIKSTASFVSTGRRRRRSHGLMMRSNRRLRTTSALSELTDTVAETGNSEITWQIIVGTIAGIIPFVVAGFEFSKRIIAQKRCEECGGTGLVFRDKKYFRCPECGGFLPWQSWRRFFTG</sequence>
<proteinExistence type="predicted"/>
<protein>
    <recommendedName>
        <fullName evidence="4">Transmembrane protein</fullName>
    </recommendedName>
</protein>
<keyword evidence="1" id="KW-1133">Transmembrane helix</keyword>
<evidence type="ECO:0000313" key="2">
    <source>
        <dbReference type="EMBL" id="KAG7538056.1"/>
    </source>
</evidence>
<keyword evidence="1" id="KW-0472">Membrane</keyword>
<evidence type="ECO:0008006" key="4">
    <source>
        <dbReference type="Google" id="ProtNLM"/>
    </source>
</evidence>
<dbReference type="AlphaFoldDB" id="A0A8T1XT17"/>
<accession>A0A8T1XT17</accession>
<dbReference type="Proteomes" id="UP000694251">
    <property type="component" value="Chromosome 13"/>
</dbReference>
<reference evidence="2 3" key="1">
    <citation type="submission" date="2020-12" db="EMBL/GenBank/DDBJ databases">
        <title>Concerted genomic and epigenomic changes stabilize Arabidopsis allopolyploids.</title>
        <authorList>
            <person name="Chen Z."/>
        </authorList>
    </citation>
    <scope>NUCLEOTIDE SEQUENCE [LARGE SCALE GENOMIC DNA]</scope>
    <source>
        <strain evidence="2">As9502</strain>
        <tissue evidence="2">Leaf</tissue>
    </source>
</reference>
<dbReference type="EMBL" id="JAEFBJ010000013">
    <property type="protein sequence ID" value="KAG7538056.1"/>
    <property type="molecule type" value="Genomic_DNA"/>
</dbReference>
<dbReference type="PANTHER" id="PTHR36809">
    <property type="entry name" value="TRANSMEMBRANE PROTEIN"/>
    <property type="match status" value="1"/>
</dbReference>
<comment type="caution">
    <text evidence="2">The sequence shown here is derived from an EMBL/GenBank/DDBJ whole genome shotgun (WGS) entry which is preliminary data.</text>
</comment>
<feature type="transmembrane region" description="Helical" evidence="1">
    <location>
        <begin position="75"/>
        <end position="95"/>
    </location>
</feature>
<gene>
    <name evidence="2" type="ORF">ISN44_As13g018800</name>
</gene>
<evidence type="ECO:0000256" key="1">
    <source>
        <dbReference type="SAM" id="Phobius"/>
    </source>
</evidence>
<dbReference type="OrthoDB" id="2018625at2759"/>
<dbReference type="PANTHER" id="PTHR36809:SF1">
    <property type="entry name" value="TRANSMEMBRANE PROTEIN"/>
    <property type="match status" value="1"/>
</dbReference>
<keyword evidence="1" id="KW-0812">Transmembrane</keyword>